<dbReference type="Pfam" id="PF13687">
    <property type="entry name" value="DUF4153"/>
    <property type="match status" value="1"/>
</dbReference>
<keyword evidence="1" id="KW-0472">Membrane</keyword>
<feature type="transmembrane region" description="Helical" evidence="1">
    <location>
        <begin position="327"/>
        <end position="347"/>
    </location>
</feature>
<dbReference type="InterPro" id="IPR025291">
    <property type="entry name" value="DUF4153"/>
</dbReference>
<evidence type="ECO:0000313" key="3">
    <source>
        <dbReference type="Proteomes" id="UP000245627"/>
    </source>
</evidence>
<proteinExistence type="predicted"/>
<protein>
    <recommendedName>
        <fullName evidence="4">DUF4153 domain-containing protein</fullName>
    </recommendedName>
</protein>
<feature type="transmembrane region" description="Helical" evidence="1">
    <location>
        <begin position="295"/>
        <end position="315"/>
    </location>
</feature>
<accession>A0A2T8HEW8</accession>
<feature type="transmembrane region" description="Helical" evidence="1">
    <location>
        <begin position="227"/>
        <end position="249"/>
    </location>
</feature>
<comment type="caution">
    <text evidence="2">The sequence shown here is derived from an EMBL/GenBank/DDBJ whole genome shotgun (WGS) entry which is preliminary data.</text>
</comment>
<evidence type="ECO:0000313" key="2">
    <source>
        <dbReference type="EMBL" id="PVH23954.1"/>
    </source>
</evidence>
<feature type="transmembrane region" description="Helical" evidence="1">
    <location>
        <begin position="90"/>
        <end position="107"/>
    </location>
</feature>
<keyword evidence="1" id="KW-0812">Transmembrane</keyword>
<feature type="transmembrane region" description="Helical" evidence="1">
    <location>
        <begin position="56"/>
        <end position="78"/>
    </location>
</feature>
<dbReference type="AlphaFoldDB" id="A0A2T8HEW8"/>
<keyword evidence="3" id="KW-1185">Reference proteome</keyword>
<reference evidence="2 3" key="1">
    <citation type="submission" date="2018-04" db="EMBL/GenBank/DDBJ databases">
        <title>Sphingobacterium cortibacter sp. nov.</title>
        <authorList>
            <person name="Li Y."/>
        </authorList>
    </citation>
    <scope>NUCLEOTIDE SEQUENCE [LARGE SCALE GENOMIC DNA]</scope>
    <source>
        <strain evidence="2 3">2c-3</strain>
    </source>
</reference>
<keyword evidence="1" id="KW-1133">Transmembrane helix</keyword>
<feature type="transmembrane region" description="Helical" evidence="1">
    <location>
        <begin position="150"/>
        <end position="174"/>
    </location>
</feature>
<feature type="transmembrane region" description="Helical" evidence="1">
    <location>
        <begin position="26"/>
        <end position="44"/>
    </location>
</feature>
<dbReference type="RefSeq" id="WP_116776991.1">
    <property type="nucleotide sequence ID" value="NZ_QDKG01000008.1"/>
</dbReference>
<dbReference type="EMBL" id="QDKG01000008">
    <property type="protein sequence ID" value="PVH23954.1"/>
    <property type="molecule type" value="Genomic_DNA"/>
</dbReference>
<gene>
    <name evidence="2" type="ORF">DC487_16005</name>
</gene>
<evidence type="ECO:0008006" key="4">
    <source>
        <dbReference type="Google" id="ProtNLM"/>
    </source>
</evidence>
<feature type="transmembrane region" description="Helical" evidence="1">
    <location>
        <begin position="261"/>
        <end position="283"/>
    </location>
</feature>
<feature type="transmembrane region" description="Helical" evidence="1">
    <location>
        <begin position="354"/>
        <end position="370"/>
    </location>
</feature>
<dbReference type="Proteomes" id="UP000245627">
    <property type="component" value="Unassembled WGS sequence"/>
</dbReference>
<feature type="transmembrane region" description="Helical" evidence="1">
    <location>
        <begin position="186"/>
        <end position="206"/>
    </location>
</feature>
<sequence>MKLTLKNRLPSISSIFTELMISTKRFPAECVYALIGAFAALQLVRDDVLDSGNGIYWIRLLMLAAIAFPLNLSISLLLARRKTCSLGQFWIIKSLIAMGSIVFFFVLDPESYPQDFVHFWLLFIAVVLLVSFAAYLQDGDTLAWWHFNKILIIRLLTGALYSVVLGAGLSAAFATVDKLLIEMDWVYLRYMWVFIFTVFFPLYFLSGVPKRFDASLLIQHYPRGLKYFSQYVLIPLAFVYLMILLVYEFKILVQWQLPDGMVSALILGYSGIGILSLLLIYPIRNNHENAWIRSYSTYFYVFLTPLFVLLMLAVLKRVSTYGITYQRYLLLAIAAWLLFQIIYFLAYKRATIKAIPISLFLLALLINYGPQSAMSVSLASQKKILLRLFESEGLVSDGFLQPVAEDSIAVPTAVRMASSLMYILDNYHPEVLQSILPIDLEKQRDRISKDQVLAANNTNTYRNARYELNNQIKRDLHLDKFAYYGRFNQDDSDLLTMSYHFKSSSSTIDIRDFQYVIEQRPYPDSTQIDTVNNLPYRQSKDAQASTVTLRVGGVDYKFVVAEFIRQIVEKQPDQLKSYEISTPDQGFTKQYAIPSSSLRLSQKIGQLEVMLQLQDISFDYKKNKEITIHSARGAYLLKFNGDVN</sequence>
<name>A0A2T8HEW8_9SPHI</name>
<evidence type="ECO:0000256" key="1">
    <source>
        <dbReference type="SAM" id="Phobius"/>
    </source>
</evidence>
<feature type="transmembrane region" description="Helical" evidence="1">
    <location>
        <begin position="119"/>
        <end position="138"/>
    </location>
</feature>
<dbReference type="OrthoDB" id="9809196at2"/>
<organism evidence="2 3">
    <name type="scientific">Sphingobacterium corticibacter</name>
    <dbReference type="NCBI Taxonomy" id="2171749"/>
    <lineage>
        <taxon>Bacteria</taxon>
        <taxon>Pseudomonadati</taxon>
        <taxon>Bacteroidota</taxon>
        <taxon>Sphingobacteriia</taxon>
        <taxon>Sphingobacteriales</taxon>
        <taxon>Sphingobacteriaceae</taxon>
        <taxon>Sphingobacterium</taxon>
    </lineage>
</organism>